<comment type="caution">
    <text evidence="1">The sequence shown here is derived from an EMBL/GenBank/DDBJ whole genome shotgun (WGS) entry which is preliminary data.</text>
</comment>
<dbReference type="Gramene" id="PRQ43862">
    <property type="protein sequence ID" value="PRQ43862"/>
    <property type="gene ID" value="RchiOBHm_Chr3g0472931"/>
</dbReference>
<sequence length="59" mass="6696">MKLESRQLFSSGMVEMEGVDVIRRRLDHVECEEGGVGARIGGQRSPWHCRSDCSRGRTF</sequence>
<name>A0A2P6RBQ5_ROSCH</name>
<keyword evidence="2" id="KW-1185">Reference proteome</keyword>
<evidence type="ECO:0000313" key="2">
    <source>
        <dbReference type="Proteomes" id="UP000238479"/>
    </source>
</evidence>
<dbReference type="EMBL" id="PDCK01000041">
    <property type="protein sequence ID" value="PRQ43862.1"/>
    <property type="molecule type" value="Genomic_DNA"/>
</dbReference>
<reference evidence="1 2" key="1">
    <citation type="journal article" date="2018" name="Nat. Genet.">
        <title>The Rosa genome provides new insights in the design of modern roses.</title>
        <authorList>
            <person name="Bendahmane M."/>
        </authorList>
    </citation>
    <scope>NUCLEOTIDE SEQUENCE [LARGE SCALE GENOMIC DNA]</scope>
    <source>
        <strain evidence="2">cv. Old Blush</strain>
    </source>
</reference>
<dbReference type="Proteomes" id="UP000238479">
    <property type="component" value="Chromosome 3"/>
</dbReference>
<gene>
    <name evidence="1" type="ORF">RchiOBHm_Chr3g0472931</name>
</gene>
<accession>A0A2P6RBQ5</accession>
<proteinExistence type="predicted"/>
<evidence type="ECO:0000313" key="1">
    <source>
        <dbReference type="EMBL" id="PRQ43862.1"/>
    </source>
</evidence>
<dbReference type="AlphaFoldDB" id="A0A2P6RBQ5"/>
<protein>
    <submittedName>
        <fullName evidence="1">Uncharacterized protein</fullName>
    </submittedName>
</protein>
<organism evidence="1 2">
    <name type="scientific">Rosa chinensis</name>
    <name type="common">China rose</name>
    <dbReference type="NCBI Taxonomy" id="74649"/>
    <lineage>
        <taxon>Eukaryota</taxon>
        <taxon>Viridiplantae</taxon>
        <taxon>Streptophyta</taxon>
        <taxon>Embryophyta</taxon>
        <taxon>Tracheophyta</taxon>
        <taxon>Spermatophyta</taxon>
        <taxon>Magnoliopsida</taxon>
        <taxon>eudicotyledons</taxon>
        <taxon>Gunneridae</taxon>
        <taxon>Pentapetalae</taxon>
        <taxon>rosids</taxon>
        <taxon>fabids</taxon>
        <taxon>Rosales</taxon>
        <taxon>Rosaceae</taxon>
        <taxon>Rosoideae</taxon>
        <taxon>Rosoideae incertae sedis</taxon>
        <taxon>Rosa</taxon>
    </lineage>
</organism>